<keyword evidence="7" id="KW-0862">Zinc</keyword>
<keyword evidence="4 11" id="KW-0227">DNA damage</keyword>
<keyword evidence="3 11" id="KW-0255">Endonuclease</keyword>
<dbReference type="InterPro" id="IPR027520">
    <property type="entry name" value="Slx1"/>
</dbReference>
<dbReference type="HAMAP" id="MF_03100">
    <property type="entry name" value="Endonuc_su_Slx1"/>
    <property type="match status" value="1"/>
</dbReference>
<evidence type="ECO:0000256" key="10">
    <source>
        <dbReference type="ARBA" id="ARBA00023242"/>
    </source>
</evidence>
<dbReference type="GO" id="GO:0008270">
    <property type="term" value="F:zinc ion binding"/>
    <property type="evidence" value="ECO:0007669"/>
    <property type="project" value="UniProtKB-KW"/>
</dbReference>
<dbReference type="GO" id="GO:0016787">
    <property type="term" value="F:hydrolase activity"/>
    <property type="evidence" value="ECO:0007669"/>
    <property type="project" value="UniProtKB-KW"/>
</dbReference>
<keyword evidence="1 11" id="KW-0540">Nuclease</keyword>
<comment type="caution">
    <text evidence="11">Lacks conserved residue(s) required for the propagation of feature annotation.</text>
</comment>
<keyword evidence="14" id="KW-1185">Reference proteome</keyword>
<comment type="subunit">
    <text evidence="11">Forms a heterodimer with a member of the SLX4 family.</text>
</comment>
<name>A0ABD2APR8_VESSQ</name>
<accession>A0ABD2APR8</accession>
<comment type="cofactor">
    <cofactor evidence="11">
        <name>a divalent metal cation</name>
        <dbReference type="ChEBI" id="CHEBI:60240"/>
    </cofactor>
</comment>
<keyword evidence="8 11" id="KW-0233">DNA recombination</keyword>
<evidence type="ECO:0000256" key="1">
    <source>
        <dbReference type="ARBA" id="ARBA00022722"/>
    </source>
</evidence>
<protein>
    <recommendedName>
        <fullName evidence="11">Structure-specific endonuclease subunit SLX1 homolog</fullName>
        <ecNumber evidence="11">3.1.-.-</ecNumber>
    </recommendedName>
</protein>
<dbReference type="InterPro" id="IPR035901">
    <property type="entry name" value="GIY-YIG_endonuc_sf"/>
</dbReference>
<dbReference type="PANTHER" id="PTHR20208:SF10">
    <property type="entry name" value="STRUCTURE-SPECIFIC ENDONUCLEASE SUBUNIT SLX1"/>
    <property type="match status" value="1"/>
</dbReference>
<reference evidence="13 14" key="1">
    <citation type="journal article" date="2024" name="Ann. Entomol. Soc. Am.">
        <title>Genomic analyses of the southern and eastern yellowjacket wasps (Hymenoptera: Vespidae) reveal evolutionary signatures of social life.</title>
        <authorList>
            <person name="Catto M.A."/>
            <person name="Caine P.B."/>
            <person name="Orr S.E."/>
            <person name="Hunt B.G."/>
            <person name="Goodisman M.A.D."/>
        </authorList>
    </citation>
    <scope>NUCLEOTIDE SEQUENCE [LARGE SCALE GENOMIC DNA]</scope>
    <source>
        <strain evidence="13">233</strain>
        <tissue evidence="13">Head and thorax</tissue>
    </source>
</reference>
<comment type="similarity">
    <text evidence="11">Belongs to the SLX1 family.</text>
</comment>
<dbReference type="PANTHER" id="PTHR20208">
    <property type="entry name" value="STRUCTURE-SPECIFIC ENDONUCLEASE SUBUNIT SLX1"/>
    <property type="match status" value="1"/>
</dbReference>
<dbReference type="InterPro" id="IPR000305">
    <property type="entry name" value="GIY-YIG_endonuc"/>
</dbReference>
<evidence type="ECO:0000256" key="11">
    <source>
        <dbReference type="HAMAP-Rule" id="MF_03100"/>
    </source>
</evidence>
<keyword evidence="10 11" id="KW-0539">Nucleus</keyword>
<dbReference type="Gene3D" id="3.40.1440.10">
    <property type="entry name" value="GIY-YIG endonuclease"/>
    <property type="match status" value="1"/>
</dbReference>
<organism evidence="13 14">
    <name type="scientific">Vespula squamosa</name>
    <name type="common">Southern yellow jacket</name>
    <name type="synonym">Wasp</name>
    <dbReference type="NCBI Taxonomy" id="30214"/>
    <lineage>
        <taxon>Eukaryota</taxon>
        <taxon>Metazoa</taxon>
        <taxon>Ecdysozoa</taxon>
        <taxon>Arthropoda</taxon>
        <taxon>Hexapoda</taxon>
        <taxon>Insecta</taxon>
        <taxon>Pterygota</taxon>
        <taxon>Neoptera</taxon>
        <taxon>Endopterygota</taxon>
        <taxon>Hymenoptera</taxon>
        <taxon>Apocrita</taxon>
        <taxon>Aculeata</taxon>
        <taxon>Vespoidea</taxon>
        <taxon>Vespidae</taxon>
        <taxon>Vespinae</taxon>
        <taxon>Vespula</taxon>
    </lineage>
</organism>
<feature type="domain" description="GIY-YIG" evidence="12">
    <location>
        <begin position="9"/>
        <end position="92"/>
    </location>
</feature>
<keyword evidence="2" id="KW-0479">Metal-binding</keyword>
<dbReference type="InterPro" id="IPR048749">
    <property type="entry name" value="SLX1_C"/>
</dbReference>
<evidence type="ECO:0000256" key="6">
    <source>
        <dbReference type="ARBA" id="ARBA00022801"/>
    </source>
</evidence>
<keyword evidence="5" id="KW-0863">Zinc-finger</keyword>
<dbReference type="SUPFAM" id="SSF82771">
    <property type="entry name" value="GIY-YIG endonuclease"/>
    <property type="match status" value="1"/>
</dbReference>
<dbReference type="CDD" id="cd10455">
    <property type="entry name" value="GIY-YIG_SLX1"/>
    <property type="match status" value="1"/>
</dbReference>
<dbReference type="Proteomes" id="UP001607302">
    <property type="component" value="Unassembled WGS sequence"/>
</dbReference>
<dbReference type="GO" id="GO:0033557">
    <property type="term" value="C:Slx1-Slx4 complex"/>
    <property type="evidence" value="ECO:0007669"/>
    <property type="project" value="UniProtKB-UniRule"/>
</dbReference>
<evidence type="ECO:0000313" key="14">
    <source>
        <dbReference type="Proteomes" id="UP001607302"/>
    </source>
</evidence>
<dbReference type="InterPro" id="IPR050381">
    <property type="entry name" value="SLX1_endonuclease"/>
</dbReference>
<comment type="subcellular location">
    <subcellularLocation>
        <location evidence="11">Nucleus</location>
    </subcellularLocation>
</comment>
<dbReference type="Pfam" id="PF01541">
    <property type="entry name" value="GIY-YIG"/>
    <property type="match status" value="1"/>
</dbReference>
<proteinExistence type="inferred from homology"/>
<comment type="function">
    <text evidence="11">Catalytic subunit of a heterodimeric structure-specific endonuclease that resolves DNA secondary structures generated during DNA repair and recombination. Has endonuclease activity towards branched DNA substrates, introducing single-strand cuts in duplex DNA close to junctions with ss-DNA.</text>
</comment>
<dbReference type="EC" id="3.1.-.-" evidence="11"/>
<evidence type="ECO:0000256" key="3">
    <source>
        <dbReference type="ARBA" id="ARBA00022759"/>
    </source>
</evidence>
<dbReference type="GO" id="GO:0006310">
    <property type="term" value="P:DNA recombination"/>
    <property type="evidence" value="ECO:0007669"/>
    <property type="project" value="UniProtKB-UniRule"/>
</dbReference>
<gene>
    <name evidence="13" type="ORF">V1478_009466</name>
</gene>
<evidence type="ECO:0000256" key="7">
    <source>
        <dbReference type="ARBA" id="ARBA00022833"/>
    </source>
</evidence>
<evidence type="ECO:0000256" key="5">
    <source>
        <dbReference type="ARBA" id="ARBA00022771"/>
    </source>
</evidence>
<evidence type="ECO:0000256" key="2">
    <source>
        <dbReference type="ARBA" id="ARBA00022723"/>
    </source>
</evidence>
<evidence type="ECO:0000313" key="13">
    <source>
        <dbReference type="EMBL" id="KAL2722603.1"/>
    </source>
</evidence>
<evidence type="ECO:0000256" key="9">
    <source>
        <dbReference type="ARBA" id="ARBA00023204"/>
    </source>
</evidence>
<dbReference type="GO" id="GO:0004520">
    <property type="term" value="F:DNA endonuclease activity"/>
    <property type="evidence" value="ECO:0007669"/>
    <property type="project" value="UniProtKB-UniRule"/>
</dbReference>
<dbReference type="Pfam" id="PF21202">
    <property type="entry name" value="SLX1_C"/>
    <property type="match status" value="1"/>
</dbReference>
<evidence type="ECO:0000256" key="8">
    <source>
        <dbReference type="ARBA" id="ARBA00023172"/>
    </source>
</evidence>
<keyword evidence="6 11" id="KW-0378">Hydrolase</keyword>
<dbReference type="AlphaFoldDB" id="A0ABD2APR8"/>
<dbReference type="Gene3D" id="3.30.40.10">
    <property type="entry name" value="Zinc/RING finger domain, C3HC4 (zinc finger)"/>
    <property type="match status" value="1"/>
</dbReference>
<evidence type="ECO:0000256" key="4">
    <source>
        <dbReference type="ARBA" id="ARBA00022763"/>
    </source>
</evidence>
<keyword evidence="9 11" id="KW-0234">DNA repair</keyword>
<evidence type="ECO:0000259" key="12">
    <source>
        <dbReference type="PROSITE" id="PS50164"/>
    </source>
</evidence>
<comment type="caution">
    <text evidence="13">The sequence shown here is derived from an EMBL/GenBank/DDBJ whole genome shotgun (WGS) entry which is preliminary data.</text>
</comment>
<dbReference type="GO" id="GO:0006281">
    <property type="term" value="P:DNA repair"/>
    <property type="evidence" value="ECO:0007669"/>
    <property type="project" value="UniProtKB-UniRule"/>
</dbReference>
<dbReference type="PROSITE" id="PS50164">
    <property type="entry name" value="GIY_YIG"/>
    <property type="match status" value="1"/>
</dbReference>
<dbReference type="InterPro" id="IPR013083">
    <property type="entry name" value="Znf_RING/FYVE/PHD"/>
</dbReference>
<dbReference type="EMBL" id="JAUDFV010000141">
    <property type="protein sequence ID" value="KAL2722603.1"/>
    <property type="molecule type" value="Genomic_DNA"/>
</dbReference>
<sequence>MEEADIVEHFYGVYLLYCLNPKYKGRTYIGYTVDPRRRIKQHNAGRKHGGAYKTSEKGPWSMVLIIHGFPNSTSALRFEWAWQHPHASRRLRHVSKKKSTQKTIEFYLMVLSEMLKVGPWCRLPLTIRWLDDDFAQTYSTSFSPPLHMPICYGKVIPRKVTKRSPRKENTIESQMQEDYIPVQLCSICGLISEKNESITCIKPNCRLIAHLICLAQHFSKDDQILPIEGACPSCNTNVLWGDLIRKMIGCYQDLQSSVDNSPLIISSDEDIID</sequence>
<dbReference type="FunFam" id="3.40.1440.10:FF:000008">
    <property type="entry name" value="Structure-specific endonuclease subunit SLX1 homolog"/>
    <property type="match status" value="1"/>
</dbReference>